<reference evidence="3 4" key="1">
    <citation type="journal article" date="2018" name="IMA Fungus">
        <title>IMA Genome-F 9: Draft genome sequence of Annulohypoxylon stygium, Aspergillus mulundensis, Berkeleyomyces basicola (syn. Thielaviopsis basicola), Ceratocystis smalleyi, two Cercospora beticola strains, Coleophoma cylindrospora, Fusarium fracticaudum, Phialophora cf. hyalina, and Morchella septimelata.</title>
        <authorList>
            <person name="Wingfield B.D."/>
            <person name="Bills G.F."/>
            <person name="Dong Y."/>
            <person name="Huang W."/>
            <person name="Nel W.J."/>
            <person name="Swalarsk-Parry B.S."/>
            <person name="Vaghefi N."/>
            <person name="Wilken P.M."/>
            <person name="An Z."/>
            <person name="de Beer Z.W."/>
            <person name="De Vos L."/>
            <person name="Chen L."/>
            <person name="Duong T.A."/>
            <person name="Gao Y."/>
            <person name="Hammerbacher A."/>
            <person name="Kikkert J.R."/>
            <person name="Li Y."/>
            <person name="Li H."/>
            <person name="Li K."/>
            <person name="Li Q."/>
            <person name="Liu X."/>
            <person name="Ma X."/>
            <person name="Naidoo K."/>
            <person name="Pethybridge S.J."/>
            <person name="Sun J."/>
            <person name="Steenkamp E.T."/>
            <person name="van der Nest M.A."/>
            <person name="van Wyk S."/>
            <person name="Wingfield M.J."/>
            <person name="Xiong C."/>
            <person name="Yue Q."/>
            <person name="Zhang X."/>
        </authorList>
    </citation>
    <scope>NUCLEOTIDE SEQUENCE [LARGE SCALE GENOMIC DNA]</scope>
    <source>
        <strain evidence="3 4">DSM 5745</strain>
    </source>
</reference>
<evidence type="ECO:0000313" key="3">
    <source>
        <dbReference type="EMBL" id="RDW93011.1"/>
    </source>
</evidence>
<feature type="signal peptide" evidence="2">
    <location>
        <begin position="1"/>
        <end position="20"/>
    </location>
</feature>
<feature type="compositionally biased region" description="Basic and acidic residues" evidence="1">
    <location>
        <begin position="86"/>
        <end position="95"/>
    </location>
</feature>
<name>A0A3D8T3H9_9EURO</name>
<evidence type="ECO:0000313" key="4">
    <source>
        <dbReference type="Proteomes" id="UP000256690"/>
    </source>
</evidence>
<keyword evidence="2" id="KW-0732">Signal</keyword>
<dbReference type="RefSeq" id="XP_026608194.1">
    <property type="nucleotide sequence ID" value="XM_026742349.1"/>
</dbReference>
<gene>
    <name evidence="3" type="ORF">DSM5745_00333</name>
</gene>
<keyword evidence="4" id="KW-1185">Reference proteome</keyword>
<comment type="caution">
    <text evidence="3">The sequence shown here is derived from an EMBL/GenBank/DDBJ whole genome shotgun (WGS) entry which is preliminary data.</text>
</comment>
<evidence type="ECO:0000256" key="1">
    <source>
        <dbReference type="SAM" id="MobiDB-lite"/>
    </source>
</evidence>
<accession>A0A3D8T3H9</accession>
<sequence>MKLSIITLPILGFLASSAAAVKIDTKSRDGEVSTTFVPFGECGNFPEPAVAAHTVATPKLDKSKYYLCIFFDKPDCRGTNVGNANEGKKSPELKKWAKSAHCLK</sequence>
<dbReference type="AlphaFoldDB" id="A0A3D8T3H9"/>
<proteinExistence type="predicted"/>
<protein>
    <submittedName>
        <fullName evidence="3">Uncharacterized protein</fullName>
    </submittedName>
</protein>
<feature type="chain" id="PRO_5017756900" evidence="2">
    <location>
        <begin position="21"/>
        <end position="104"/>
    </location>
</feature>
<dbReference type="GeneID" id="38110703"/>
<dbReference type="EMBL" id="PVWQ01000001">
    <property type="protein sequence ID" value="RDW93011.1"/>
    <property type="molecule type" value="Genomic_DNA"/>
</dbReference>
<evidence type="ECO:0000256" key="2">
    <source>
        <dbReference type="SAM" id="SignalP"/>
    </source>
</evidence>
<dbReference type="Proteomes" id="UP000256690">
    <property type="component" value="Unassembled WGS sequence"/>
</dbReference>
<feature type="region of interest" description="Disordered" evidence="1">
    <location>
        <begin position="82"/>
        <end position="104"/>
    </location>
</feature>
<organism evidence="3 4">
    <name type="scientific">Aspergillus mulundensis</name>
    <dbReference type="NCBI Taxonomy" id="1810919"/>
    <lineage>
        <taxon>Eukaryota</taxon>
        <taxon>Fungi</taxon>
        <taxon>Dikarya</taxon>
        <taxon>Ascomycota</taxon>
        <taxon>Pezizomycotina</taxon>
        <taxon>Eurotiomycetes</taxon>
        <taxon>Eurotiomycetidae</taxon>
        <taxon>Eurotiales</taxon>
        <taxon>Aspergillaceae</taxon>
        <taxon>Aspergillus</taxon>
        <taxon>Aspergillus subgen. Nidulantes</taxon>
    </lineage>
</organism>